<sequence length="1405" mass="150930">MISSKMAMITNIVRLFFPIILLIISSKCNANDILGCGGFVKSHVTLDFSKIEIGLYTKEGSLKEKTECAPTNGYYFLPLYEKGEYVLKVHPPAGWSFEPSQVELSIDGTTDQCSSGQDINFAFNGFGITGRVITAGQKQGPGGINIQLVNDKGEVRNTVTAVGGDFHFTPVIPGKYTVKASHPRWKLDPSEAIVQVKEGNTALPGGVLAVKGYDVSGSVHSFGSPIGGVYVLLYSKEENPLFRVEGCTTALLQGVPDAPICHSRTDANGEFSFGLVPAGEYKLLPLARPPGQVAVSYNVRPESVPFTVRHDSLFIKNAFEVTGFTVVGTVVSSMGGPGMAGARVLLEGEPIGKTDAKGKFTLPNLQPGTYSLGFQHEQCEFDDIQLVITPTGPRAAITARAERWRVCGAVTPATQRHVILTRDGQAAHKVMAEGDQGAWCTYLPSGVYTAKVHVTDQEQRDGLQFYPLTQRVSVGNGPVDGITFSQLKGKLSGVIQCKEPKSCANIPVTLRPLSADGGYVGQPVSTVAIDGKYTFEEVLPGSVEISVDSDRLCWAEARHNVAVTQDHANVPTFEHTGYVLKIHSTHEVEVEYASGPAEGVLLVAAGASQQCVPLAGRYTLTPRGCHRFQPHQAHADTSADTTETIYFVATAHAVVIKVTSPEPVEDLMLHLNADGQPTKDIGPLVPLQQPGGGYVFEHTLYMADGESWAVSCTSARLLVGPPARVWGGSSCQPQALVLRARPALTLAGRLVPPVPGATVTLTAGNRLYTTRLVTRSRWPAASCRPCPAPPHALTLAGRLVPPVPGATVTLTAGNRLYTTRLVTRSRWPAASCRPCPAPPSRSLPVTPLHYSTSHALTLAGRRVPPVPGATVTLTAGSRLYTTRLVTRSRWPAASHALTLAGRLVPPVPGATVTLTAGNRLYPTRLVTALTLAGRLVPPVPGATVTLTCRHALTLAGRLVPPVPGATVTLTADDLKLSQETTEDGTYRFGPLDASVRYTITAEKESYVFSAPDERGDIAAHKLAEISVLLTDVADATPLQGALVSVSGGTYRRNVVSGADGRLRFASLSPAQYYIKPNMKEYKFQPPHHIVALEEGVTHDIELKGVRVAWSCVGALVSLGGAGWARAGLLAVPRAPSAPHCATEEATTDPGGAFRIRGLLPNCVYDIQLKESTTPELFGLKLAKAPPKLEVKENKDIENIRLIAIQPHQITDANVLVYTPNIDHYKTLRLTLALETTPHTPIYSTKLDPAGYNQNMNPGLMYVLPRLPADNKTYVVQLESTLSKTTHTYGEEVHYFNSDGHFKHFTIEFLPKVKLHEQEVRQSSLLIVPLLGLLALAYTQRSRLLAALGQAMASGSARAPARTARSERAERIERTERSERAAADIDHIVAALSPPAKRQIKKSKLI</sequence>
<dbReference type="Pfam" id="PF22904">
    <property type="entry name" value="NOMO1-like_2nd"/>
    <property type="match status" value="2"/>
</dbReference>
<evidence type="ECO:0000256" key="8">
    <source>
        <dbReference type="SAM" id="SignalP"/>
    </source>
</evidence>
<evidence type="ECO:0000259" key="15">
    <source>
        <dbReference type="Pfam" id="PF23194"/>
    </source>
</evidence>
<evidence type="ECO:0000259" key="11">
    <source>
        <dbReference type="Pfam" id="PF22904"/>
    </source>
</evidence>
<keyword evidence="4" id="KW-0256">Endoplasmic reticulum</keyword>
<dbReference type="InterPro" id="IPR056189">
    <property type="entry name" value="NOMO_3rd"/>
</dbReference>
<evidence type="ECO:0000313" key="17">
    <source>
        <dbReference type="Proteomes" id="UP000494106"/>
    </source>
</evidence>
<dbReference type="InterPro" id="IPR055073">
    <property type="entry name" value="NOMO1-like_9th"/>
</dbReference>
<feature type="domain" description="NOMO fifth transthyretin-like" evidence="15">
    <location>
        <begin position="406"/>
        <end position="484"/>
    </location>
</feature>
<evidence type="ECO:0000259" key="12">
    <source>
        <dbReference type="Pfam" id="PF23141"/>
    </source>
</evidence>
<feature type="domain" description="NOMO-like N-terminal beta-sandwich" evidence="9">
    <location>
        <begin position="37"/>
        <end position="121"/>
    </location>
</feature>
<dbReference type="Proteomes" id="UP000494106">
    <property type="component" value="Unassembled WGS sequence"/>
</dbReference>
<dbReference type="InterPro" id="IPR055074">
    <property type="entry name" value="NOMO1-3_2nd"/>
</dbReference>
<name>A0A8S1A4L5_ARCPL</name>
<dbReference type="PANTHER" id="PTHR23303:SF14">
    <property type="entry name" value="BOS COMPLEX SUBUNIT NOMO1-RELATED"/>
    <property type="match status" value="1"/>
</dbReference>
<comment type="caution">
    <text evidence="16">The sequence shown here is derived from an EMBL/GenBank/DDBJ whole genome shotgun (WGS) entry which is preliminary data.</text>
</comment>
<feature type="region of interest" description="Disordered" evidence="7">
    <location>
        <begin position="1355"/>
        <end position="1378"/>
    </location>
</feature>
<organism evidence="16 17">
    <name type="scientific">Arctia plantaginis</name>
    <name type="common">Wood tiger moth</name>
    <name type="synonym">Phalaena plantaginis</name>
    <dbReference type="NCBI Taxonomy" id="874455"/>
    <lineage>
        <taxon>Eukaryota</taxon>
        <taxon>Metazoa</taxon>
        <taxon>Ecdysozoa</taxon>
        <taxon>Arthropoda</taxon>
        <taxon>Hexapoda</taxon>
        <taxon>Insecta</taxon>
        <taxon>Pterygota</taxon>
        <taxon>Neoptera</taxon>
        <taxon>Endopterygota</taxon>
        <taxon>Lepidoptera</taxon>
        <taxon>Glossata</taxon>
        <taxon>Ditrysia</taxon>
        <taxon>Noctuoidea</taxon>
        <taxon>Erebidae</taxon>
        <taxon>Arctiinae</taxon>
        <taxon>Arctia</taxon>
    </lineage>
</organism>
<feature type="signal peptide" evidence="8">
    <location>
        <begin position="1"/>
        <end position="30"/>
    </location>
</feature>
<keyword evidence="3 8" id="KW-0732">Signal</keyword>
<feature type="compositionally biased region" description="Basic and acidic residues" evidence="7">
    <location>
        <begin position="1363"/>
        <end position="1378"/>
    </location>
</feature>
<protein>
    <recommendedName>
        <fullName evidence="18">Nodal modulator 1</fullName>
    </recommendedName>
</protein>
<proteinExistence type="predicted"/>
<evidence type="ECO:0000256" key="1">
    <source>
        <dbReference type="ARBA" id="ARBA00004115"/>
    </source>
</evidence>
<dbReference type="EMBL" id="CADEBC010000503">
    <property type="protein sequence ID" value="CAB3239463.1"/>
    <property type="molecule type" value="Genomic_DNA"/>
</dbReference>
<evidence type="ECO:0000313" key="16">
    <source>
        <dbReference type="EMBL" id="CAB3239463.1"/>
    </source>
</evidence>
<dbReference type="InterPro" id="IPR051417">
    <property type="entry name" value="SDr/BOS_complex"/>
</dbReference>
<dbReference type="Pfam" id="PF22898">
    <property type="entry name" value="NOMO1-like_1st"/>
    <property type="match status" value="1"/>
</dbReference>
<dbReference type="Pfam" id="PF23194">
    <property type="entry name" value="NOMO_5th"/>
    <property type="match status" value="1"/>
</dbReference>
<dbReference type="Pfam" id="PF22902">
    <property type="entry name" value="NOMO1-like_9th"/>
    <property type="match status" value="1"/>
</dbReference>
<dbReference type="Pfam" id="PF23193">
    <property type="entry name" value="NOMO_3rd"/>
    <property type="match status" value="1"/>
</dbReference>
<dbReference type="SUPFAM" id="SSF49478">
    <property type="entry name" value="Cna protein B-type domain"/>
    <property type="match status" value="1"/>
</dbReference>
<comment type="subcellular location">
    <subcellularLocation>
        <location evidence="1">Endoplasmic reticulum membrane</location>
        <topology evidence="1">Single-pass type I membrane protein</topology>
    </subcellularLocation>
</comment>
<evidence type="ECO:0000256" key="6">
    <source>
        <dbReference type="ARBA" id="ARBA00023136"/>
    </source>
</evidence>
<reference evidence="16 17" key="1">
    <citation type="submission" date="2020-04" db="EMBL/GenBank/DDBJ databases">
        <authorList>
            <person name="Wallbank WR R."/>
            <person name="Pardo Diaz C."/>
            <person name="Kozak K."/>
            <person name="Martin S."/>
            <person name="Jiggins C."/>
            <person name="Moest M."/>
            <person name="Warren A I."/>
            <person name="Byers J.R.P. K."/>
            <person name="Montejo-Kovacevich G."/>
            <person name="Yen C E."/>
        </authorList>
    </citation>
    <scope>NUCLEOTIDE SEQUENCE [LARGE SCALE GENOMIC DNA]</scope>
</reference>
<keyword evidence="17" id="KW-1185">Reference proteome</keyword>
<dbReference type="GO" id="GO:0005789">
    <property type="term" value="C:endoplasmic reticulum membrane"/>
    <property type="evidence" value="ECO:0007669"/>
    <property type="project" value="UniProtKB-SubCell"/>
</dbReference>
<evidence type="ECO:0008006" key="18">
    <source>
        <dbReference type="Google" id="ProtNLM"/>
    </source>
</evidence>
<evidence type="ECO:0000256" key="2">
    <source>
        <dbReference type="ARBA" id="ARBA00022692"/>
    </source>
</evidence>
<gene>
    <name evidence="16" type="ORF">APLA_LOCUS7782</name>
</gene>
<dbReference type="SUPFAM" id="SSF117074">
    <property type="entry name" value="Hypothetical protein PA1324"/>
    <property type="match status" value="1"/>
</dbReference>
<dbReference type="Pfam" id="PF23192">
    <property type="entry name" value="NOMO_12th"/>
    <property type="match status" value="1"/>
</dbReference>
<dbReference type="GO" id="GO:0030246">
    <property type="term" value="F:carbohydrate binding"/>
    <property type="evidence" value="ECO:0007669"/>
    <property type="project" value="InterPro"/>
</dbReference>
<dbReference type="InterPro" id="IPR056319">
    <property type="entry name" value="NOMO_7th"/>
</dbReference>
<evidence type="ECO:0000259" key="10">
    <source>
        <dbReference type="Pfam" id="PF22902"/>
    </source>
</evidence>
<feature type="domain" description="NOMO third transthyretin-like" evidence="14">
    <location>
        <begin position="258"/>
        <end position="321"/>
    </location>
</feature>
<keyword evidence="5" id="KW-1133">Transmembrane helix</keyword>
<dbReference type="InterPro" id="IPR055075">
    <property type="entry name" value="NOMO-like_N"/>
</dbReference>
<feature type="domain" description="NOMO-like ninth beta-sandwich" evidence="10">
    <location>
        <begin position="952"/>
        <end position="1017"/>
    </location>
</feature>
<dbReference type="PANTHER" id="PTHR23303">
    <property type="entry name" value="CARBOXYPEPTIDASE REGULATORY REGION-CONTAINING"/>
    <property type="match status" value="1"/>
</dbReference>
<accession>A0A8S1A4L5</accession>
<dbReference type="InterPro" id="IPR056191">
    <property type="entry name" value="NOMO_12th"/>
</dbReference>
<dbReference type="InterPro" id="IPR013784">
    <property type="entry name" value="Carb-bd-like_fold"/>
</dbReference>
<dbReference type="SUPFAM" id="SSF49452">
    <property type="entry name" value="Starch-binding domain-like"/>
    <property type="match status" value="2"/>
</dbReference>
<dbReference type="Gene3D" id="2.60.40.1120">
    <property type="entry name" value="Carboxypeptidase-like, regulatory domain"/>
    <property type="match status" value="2"/>
</dbReference>
<feature type="domain" description="NOMO C-terminal transthyretin-like" evidence="13">
    <location>
        <begin position="1213"/>
        <end position="1310"/>
    </location>
</feature>
<dbReference type="OrthoDB" id="10263633at2759"/>
<evidence type="ECO:0000256" key="7">
    <source>
        <dbReference type="SAM" id="MobiDB-lite"/>
    </source>
</evidence>
<evidence type="ECO:0000256" key="5">
    <source>
        <dbReference type="ARBA" id="ARBA00022989"/>
    </source>
</evidence>
<evidence type="ECO:0000259" key="14">
    <source>
        <dbReference type="Pfam" id="PF23193"/>
    </source>
</evidence>
<keyword evidence="6" id="KW-0472">Membrane</keyword>
<feature type="domain" description="NOMO seventh transthyretin-like" evidence="12">
    <location>
        <begin position="580"/>
        <end position="642"/>
    </location>
</feature>
<evidence type="ECO:0000256" key="3">
    <source>
        <dbReference type="ARBA" id="ARBA00022729"/>
    </source>
</evidence>
<dbReference type="Pfam" id="PF23141">
    <property type="entry name" value="Ig_NOMO"/>
    <property type="match status" value="1"/>
</dbReference>
<dbReference type="InterPro" id="IPR056190">
    <property type="entry name" value="NOMO_5th"/>
</dbReference>
<feature type="domain" description="NOMO second beta-sandwich" evidence="11">
    <location>
        <begin position="322"/>
        <end position="385"/>
    </location>
</feature>
<feature type="domain" description="NOMO second beta-sandwich" evidence="11">
    <location>
        <begin position="123"/>
        <end position="205"/>
    </location>
</feature>
<evidence type="ECO:0000259" key="13">
    <source>
        <dbReference type="Pfam" id="PF23192"/>
    </source>
</evidence>
<evidence type="ECO:0000259" key="9">
    <source>
        <dbReference type="Pfam" id="PF22898"/>
    </source>
</evidence>
<keyword evidence="2" id="KW-0812">Transmembrane</keyword>
<evidence type="ECO:0000256" key="4">
    <source>
        <dbReference type="ARBA" id="ARBA00022824"/>
    </source>
</evidence>
<feature type="chain" id="PRO_5035775688" description="Nodal modulator 1" evidence="8">
    <location>
        <begin position="31"/>
        <end position="1405"/>
    </location>
</feature>